<dbReference type="AlphaFoldDB" id="A0A0L8G7G7"/>
<organism evidence="1">
    <name type="scientific">Octopus bimaculoides</name>
    <name type="common">California two-spotted octopus</name>
    <dbReference type="NCBI Taxonomy" id="37653"/>
    <lineage>
        <taxon>Eukaryota</taxon>
        <taxon>Metazoa</taxon>
        <taxon>Spiralia</taxon>
        <taxon>Lophotrochozoa</taxon>
        <taxon>Mollusca</taxon>
        <taxon>Cephalopoda</taxon>
        <taxon>Coleoidea</taxon>
        <taxon>Octopodiformes</taxon>
        <taxon>Octopoda</taxon>
        <taxon>Incirrata</taxon>
        <taxon>Octopodidae</taxon>
        <taxon>Octopus</taxon>
    </lineage>
</organism>
<proteinExistence type="predicted"/>
<name>A0A0L8G7G7_OCTBM</name>
<dbReference type="EMBL" id="KQ423493">
    <property type="protein sequence ID" value="KOF72789.1"/>
    <property type="molecule type" value="Genomic_DNA"/>
</dbReference>
<gene>
    <name evidence="1" type="ORF">OCBIM_22038961mg</name>
</gene>
<accession>A0A0L8G7G7</accession>
<evidence type="ECO:0000313" key="1">
    <source>
        <dbReference type="EMBL" id="KOF72789.1"/>
    </source>
</evidence>
<protein>
    <submittedName>
        <fullName evidence="1">Uncharacterized protein</fullName>
    </submittedName>
</protein>
<reference evidence="1" key="1">
    <citation type="submission" date="2015-07" db="EMBL/GenBank/DDBJ databases">
        <title>MeaNS - Measles Nucleotide Surveillance Program.</title>
        <authorList>
            <person name="Tran T."/>
            <person name="Druce J."/>
        </authorList>
    </citation>
    <scope>NUCLEOTIDE SEQUENCE</scope>
    <source>
        <strain evidence="1">UCB-OBI-ISO-001</strain>
        <tissue evidence="1">Gonad</tissue>
    </source>
</reference>
<sequence length="56" mass="6351">METSKNVVVYSHILLHSISSKLLQLFAIFTGHIASKKPYCSTGLIPPNPWWILQLK</sequence>